<evidence type="ECO:0000313" key="1">
    <source>
        <dbReference type="EMBL" id="MED6288934.1"/>
    </source>
</evidence>
<gene>
    <name evidence="1" type="ORF">CHARACLAT_031273</name>
</gene>
<proteinExistence type="predicted"/>
<evidence type="ECO:0000313" key="2">
    <source>
        <dbReference type="Proteomes" id="UP001352852"/>
    </source>
</evidence>
<feature type="non-terminal residue" evidence="1">
    <location>
        <position position="1"/>
    </location>
</feature>
<feature type="non-terminal residue" evidence="1">
    <location>
        <position position="189"/>
    </location>
</feature>
<dbReference type="InterPro" id="IPR031121">
    <property type="entry name" value="RIK/BLOM7"/>
</dbReference>
<organism evidence="1 2">
    <name type="scientific">Characodon lateralis</name>
    <dbReference type="NCBI Taxonomy" id="208331"/>
    <lineage>
        <taxon>Eukaryota</taxon>
        <taxon>Metazoa</taxon>
        <taxon>Chordata</taxon>
        <taxon>Craniata</taxon>
        <taxon>Vertebrata</taxon>
        <taxon>Euteleostomi</taxon>
        <taxon>Actinopterygii</taxon>
        <taxon>Neopterygii</taxon>
        <taxon>Teleostei</taxon>
        <taxon>Neoteleostei</taxon>
        <taxon>Acanthomorphata</taxon>
        <taxon>Ovalentaria</taxon>
        <taxon>Atherinomorphae</taxon>
        <taxon>Cyprinodontiformes</taxon>
        <taxon>Goodeidae</taxon>
        <taxon>Characodon</taxon>
    </lineage>
</organism>
<sequence>CNVLYSGSSYPKNLPVHAFTVDINICSAVDLNVDVFLHSHPKPEGLTAAKTLCENLLQTVHAEYSHYLSQMSTMMPTQQGTQALLLSQVLGSFSQPPIVNGIPPQPAYYPPAGFQPSYSIPLPPPQPQPVSPAYTVPPPVTTVMPAGVPSQYPIRPSPTPLPGPVPVAVSMPAPILAPIPTSAPDALHQ</sequence>
<keyword evidence="2" id="KW-1185">Reference proteome</keyword>
<dbReference type="Proteomes" id="UP001352852">
    <property type="component" value="Unassembled WGS sequence"/>
</dbReference>
<dbReference type="EMBL" id="JAHUTJ010062371">
    <property type="protein sequence ID" value="MED6288934.1"/>
    <property type="molecule type" value="Genomic_DNA"/>
</dbReference>
<accession>A0ABU7EP44</accession>
<name>A0ABU7EP44_9TELE</name>
<reference evidence="1 2" key="1">
    <citation type="submission" date="2021-06" db="EMBL/GenBank/DDBJ databases">
        <authorList>
            <person name="Palmer J.M."/>
        </authorList>
    </citation>
    <scope>NUCLEOTIDE SEQUENCE [LARGE SCALE GENOMIC DNA]</scope>
    <source>
        <strain evidence="1 2">CL_MEX2019</strain>
        <tissue evidence="1">Muscle</tissue>
    </source>
</reference>
<comment type="caution">
    <text evidence="1">The sequence shown here is derived from an EMBL/GenBank/DDBJ whole genome shotgun (WGS) entry which is preliminary data.</text>
</comment>
<dbReference type="PANTHER" id="PTHR15744">
    <property type="entry name" value="BLOM7"/>
    <property type="match status" value="1"/>
</dbReference>
<protein>
    <submittedName>
        <fullName evidence="1">Uncharacterized protein</fullName>
    </submittedName>
</protein>
<dbReference type="PANTHER" id="PTHR15744:SF1">
    <property type="entry name" value="KH HOMOLOGY DOMAIN-CONTAINING PROTEIN 4"/>
    <property type="match status" value="1"/>
</dbReference>